<feature type="region of interest" description="Disordered" evidence="1">
    <location>
        <begin position="1352"/>
        <end position="1372"/>
    </location>
</feature>
<comment type="caution">
    <text evidence="2">The sequence shown here is derived from an EMBL/GenBank/DDBJ whole genome shotgun (WGS) entry which is preliminary data.</text>
</comment>
<feature type="compositionally biased region" description="Basic and acidic residues" evidence="1">
    <location>
        <begin position="781"/>
        <end position="796"/>
    </location>
</feature>
<reference evidence="2" key="1">
    <citation type="journal article" date="2021" name="Proc. Natl. Acad. Sci. U.S.A.">
        <title>Three genomes in the algal genus Volvox reveal the fate of a haploid sex-determining region after a transition to homothallism.</title>
        <authorList>
            <person name="Yamamoto K."/>
            <person name="Hamaji T."/>
            <person name="Kawai-Toyooka H."/>
            <person name="Matsuzaki R."/>
            <person name="Takahashi F."/>
            <person name="Nishimura Y."/>
            <person name="Kawachi M."/>
            <person name="Noguchi H."/>
            <person name="Minakuchi Y."/>
            <person name="Umen J.G."/>
            <person name="Toyoda A."/>
            <person name="Nozaki H."/>
        </authorList>
    </citation>
    <scope>NUCLEOTIDE SEQUENCE</scope>
    <source>
        <strain evidence="2">NIES-3786</strain>
    </source>
</reference>
<feature type="compositionally biased region" description="Gly residues" evidence="1">
    <location>
        <begin position="1207"/>
        <end position="1225"/>
    </location>
</feature>
<feature type="region of interest" description="Disordered" evidence="1">
    <location>
        <begin position="1049"/>
        <end position="1118"/>
    </location>
</feature>
<feature type="compositionally biased region" description="Gly residues" evidence="1">
    <location>
        <begin position="1308"/>
        <end position="1324"/>
    </location>
</feature>
<feature type="region of interest" description="Disordered" evidence="1">
    <location>
        <begin position="1434"/>
        <end position="1453"/>
    </location>
</feature>
<protein>
    <submittedName>
        <fullName evidence="2">Uncharacterized protein</fullName>
    </submittedName>
</protein>
<feature type="compositionally biased region" description="Pro residues" evidence="1">
    <location>
        <begin position="616"/>
        <end position="633"/>
    </location>
</feature>
<feature type="compositionally biased region" description="Acidic residues" evidence="1">
    <location>
        <begin position="808"/>
        <end position="819"/>
    </location>
</feature>
<feature type="region of interest" description="Disordered" evidence="1">
    <location>
        <begin position="572"/>
        <end position="645"/>
    </location>
</feature>
<dbReference type="EMBL" id="BNCP01000006">
    <property type="protein sequence ID" value="GIL74571.1"/>
    <property type="molecule type" value="Genomic_DNA"/>
</dbReference>
<dbReference type="Proteomes" id="UP000747110">
    <property type="component" value="Unassembled WGS sequence"/>
</dbReference>
<feature type="region of interest" description="Disordered" evidence="1">
    <location>
        <begin position="1267"/>
        <end position="1339"/>
    </location>
</feature>
<keyword evidence="3" id="KW-1185">Reference proteome</keyword>
<name>A0A8J4D9E3_9CHLO</name>
<feature type="compositionally biased region" description="Basic and acidic residues" evidence="1">
    <location>
        <begin position="1291"/>
        <end position="1307"/>
    </location>
</feature>
<evidence type="ECO:0000313" key="3">
    <source>
        <dbReference type="Proteomes" id="UP000747110"/>
    </source>
</evidence>
<evidence type="ECO:0000256" key="1">
    <source>
        <dbReference type="SAM" id="MobiDB-lite"/>
    </source>
</evidence>
<gene>
    <name evidence="2" type="ORF">Vretifemale_4471</name>
</gene>
<organism evidence="2 3">
    <name type="scientific">Volvox reticuliferus</name>
    <dbReference type="NCBI Taxonomy" id="1737510"/>
    <lineage>
        <taxon>Eukaryota</taxon>
        <taxon>Viridiplantae</taxon>
        <taxon>Chlorophyta</taxon>
        <taxon>core chlorophytes</taxon>
        <taxon>Chlorophyceae</taxon>
        <taxon>CS clade</taxon>
        <taxon>Chlamydomonadales</taxon>
        <taxon>Volvocaceae</taxon>
        <taxon>Volvox</taxon>
    </lineage>
</organism>
<proteinExistence type="predicted"/>
<evidence type="ECO:0000313" key="2">
    <source>
        <dbReference type="EMBL" id="GIL74571.1"/>
    </source>
</evidence>
<accession>A0A8J4D9E3</accession>
<feature type="compositionally biased region" description="Basic residues" evidence="1">
    <location>
        <begin position="823"/>
        <end position="834"/>
    </location>
</feature>
<sequence length="1686" mass="176848">MEAEPSLGGNHVSIVAKSAQAEGLDQEDRDGLFSAEFIDTILLYTHVLPGRALQKGPLFRRNCPLYSKPRLRHDLLDASPLYIKALQAANGSGAAVRCSPTDVYKGWLYVAVILCVEPCSCPNRLVPFPGSAWMLAFPPAPNQATSVQQQQQQENWEQKQDAVGMSADVVAEAAAVAMAAGWRPFPCDRQLGTLSPAGFGNGGVGSSYGGGGGGGACSLPLPLSDYDLQEASQIRLLLIYSDAVSDRASRLSLPATRRLESMIDADMDLAFNTFPMETPVWAAVLAPTEAAASALSQVRVAAAAAATHGLGPAAAAPLCNYPLQWRATLGSVHARSCTGVSQHTTAEVYGGPSGTAAARAGGKAELDERVARIARCPPPAESVGCLRVRMAQCTIRRHVVWDTFNPAIHRDAPEAEVVTLALEPYGEAESVSGGGGVALRQCGRADSSNRGGAATTAGVFVDVVLRGWTQSNMQSPHQITAVLPDNRTAALCTDGPAATKAVAGARTSGGELVQPTPQLPSPPPSRCCRAERIQQRWQQRRRRLLRKPPEDLDELVFRGNKRDVFWIWHARPCAGDSGDGDDNSEGVGASDRCRVPDSDPNPQQSAGARPQGGAVPPDPGTAPSPAPHEPGPRWPSAAGLSGGRGERWGRELHAEASDNLRCGICKSPYAYDSLASLMAHVWSCHSQLTAALEYEEPNTAAADDETSYVCIHLMRCRDSVDWRSLLRDIYGGPRSGALRNRRMRLPLVKSIEEDWVMYRGRIFETITRDMAAGYEVEVQEDREVADAAEGADKEGEALPLPTHPQQQLEEEGGKEEEEEGGKVQHHYHSQHHHRQDAQFCPHRQAGAAGSRGAGDANATAIHAMGVPPTGLAAIGDGLPLGVLPQQHAGTGAWPRGHRNRLCSGSGVNADDAIVIFDDDDVMEVAEVENPWREDADGTIFILSDEDDDGVGGHLHGGGGGDASMGGNRTADGDRVCGKRACGGSQGGGGGAADVAGPGQVGLLGKAAPGATIAATAVAAQVVPCETLASAGAFAVPGANPRKAAAEVNVASRARDSARTAATNGSVSDGGGGAERRHGRRRMRSGWDNGSDVGEADADGGGSAGPWRSNGCHHADGLRNHSATAIPPSVKRMRLQLPDPIPLKDLVSSAAAAAAASTATAARMRGHRVIRRKLLQPLRLVLLGDFERQAREQAGGNRGAWLEADKGGSFGEDSGGSGGSAEGVGGDKPAQLSEGGYFERSLRDVAASSAAAIAAAAAAATEAAATETAIPEAVSGGGSEIRGASMHGHGVRGPDGEGNVDRGDDVGRGHGGIGVLSGGGIGGRGADGDGGRTDTQTGLPAVPTFLPAVAAAGPSCTKNERHSPGGTSIDGKCDPRVDSVLGVEANRVSDAGPSTMRVLQPLELHRPSLPELRALQPLQRSPGMEGSGCAAMRKRPASAAGGAGRFRRQGGAPTYRRRALVKPSIQQATQPGLCQDFRKPRLFVHSRSLMPLSKEEVERRFNAAMSPAATAAGGYGVAAAAAAEAPQRPGPPGALNMANPRRPQVGAMAGIPLASDSDSDTDDEEWERTERAQLAGLAAPHSIDSGLPCTTRISPSEQQILFLWNRFAHRNLLHSDRIIAERLVKFVDDHEGREIAAAPNFTELRRSLVAHLLVQREYALIGPEIISRCLQRLDELRKAHLDRQQQM</sequence>
<dbReference type="OrthoDB" id="553046at2759"/>
<feature type="region of interest" description="Disordered" evidence="1">
    <location>
        <begin position="781"/>
        <end position="837"/>
    </location>
</feature>
<feature type="region of interest" description="Disordered" evidence="1">
    <location>
        <begin position="1191"/>
        <end position="1231"/>
    </location>
</feature>